<evidence type="ECO:0000313" key="7">
    <source>
        <dbReference type="EMBL" id="KAK0452944.1"/>
    </source>
</evidence>
<organism evidence="7 8">
    <name type="scientific">Armillaria tabescens</name>
    <name type="common">Ringless honey mushroom</name>
    <name type="synonym">Agaricus tabescens</name>
    <dbReference type="NCBI Taxonomy" id="1929756"/>
    <lineage>
        <taxon>Eukaryota</taxon>
        <taxon>Fungi</taxon>
        <taxon>Dikarya</taxon>
        <taxon>Basidiomycota</taxon>
        <taxon>Agaricomycotina</taxon>
        <taxon>Agaricomycetes</taxon>
        <taxon>Agaricomycetidae</taxon>
        <taxon>Agaricales</taxon>
        <taxon>Marasmiineae</taxon>
        <taxon>Physalacriaceae</taxon>
        <taxon>Desarmillaria</taxon>
    </lineage>
</organism>
<evidence type="ECO:0000256" key="4">
    <source>
        <dbReference type="SAM" id="MobiDB-lite"/>
    </source>
</evidence>
<evidence type="ECO:0000259" key="6">
    <source>
        <dbReference type="Pfam" id="PF00656"/>
    </source>
</evidence>
<dbReference type="GO" id="GO:0004197">
    <property type="term" value="F:cysteine-type endopeptidase activity"/>
    <property type="evidence" value="ECO:0007669"/>
    <property type="project" value="InterPro"/>
</dbReference>
<gene>
    <name evidence="7" type="ORF">EV420DRAFT_1481938</name>
</gene>
<evidence type="ECO:0000256" key="5">
    <source>
        <dbReference type="SAM" id="SignalP"/>
    </source>
</evidence>
<feature type="signal peptide" evidence="5">
    <location>
        <begin position="1"/>
        <end position="30"/>
    </location>
</feature>
<keyword evidence="8" id="KW-1185">Reference proteome</keyword>
<dbReference type="GO" id="GO:0006508">
    <property type="term" value="P:proteolysis"/>
    <property type="evidence" value="ECO:0007669"/>
    <property type="project" value="InterPro"/>
</dbReference>
<dbReference type="InterPro" id="IPR050452">
    <property type="entry name" value="Metacaspase"/>
</dbReference>
<comment type="caution">
    <text evidence="7">The sequence shown here is derived from an EMBL/GenBank/DDBJ whole genome shotgun (WGS) entry which is preliminary data.</text>
</comment>
<feature type="chain" id="PRO_5041335593" description="Peptidase C14 caspase domain-containing protein" evidence="5">
    <location>
        <begin position="31"/>
        <end position="664"/>
    </location>
</feature>
<feature type="compositionally biased region" description="Pro residues" evidence="4">
    <location>
        <begin position="27"/>
        <end position="46"/>
    </location>
</feature>
<dbReference type="SUPFAM" id="SSF52129">
    <property type="entry name" value="Caspase-like"/>
    <property type="match status" value="1"/>
</dbReference>
<dbReference type="Pfam" id="PF00656">
    <property type="entry name" value="Peptidase_C14"/>
    <property type="match status" value="1"/>
</dbReference>
<proteinExistence type="inferred from homology"/>
<keyword evidence="3" id="KW-0788">Thiol protease</keyword>
<keyword evidence="3" id="KW-0378">Hydrolase</keyword>
<evidence type="ECO:0000313" key="8">
    <source>
        <dbReference type="Proteomes" id="UP001175211"/>
    </source>
</evidence>
<evidence type="ECO:0000256" key="1">
    <source>
        <dbReference type="ARBA" id="ARBA00009005"/>
    </source>
</evidence>
<accession>A0AA39N0J4</accession>
<keyword evidence="3" id="KW-0645">Protease</keyword>
<protein>
    <recommendedName>
        <fullName evidence="6">Peptidase C14 caspase domain-containing protein</fullName>
    </recommendedName>
</protein>
<evidence type="ECO:0000256" key="2">
    <source>
        <dbReference type="ARBA" id="ARBA00022703"/>
    </source>
</evidence>
<dbReference type="AlphaFoldDB" id="A0AA39N0J4"/>
<dbReference type="Gene3D" id="3.40.50.1460">
    <property type="match status" value="2"/>
</dbReference>
<dbReference type="Proteomes" id="UP001175211">
    <property type="component" value="Unassembled WGS sequence"/>
</dbReference>
<dbReference type="RefSeq" id="XP_060328280.1">
    <property type="nucleotide sequence ID" value="XM_060469826.1"/>
</dbReference>
<dbReference type="GeneID" id="85353374"/>
<dbReference type="PANTHER" id="PTHR48104">
    <property type="entry name" value="METACASPASE-4"/>
    <property type="match status" value="1"/>
</dbReference>
<dbReference type="InterPro" id="IPR029030">
    <property type="entry name" value="Caspase-like_dom_sf"/>
</dbReference>
<dbReference type="GO" id="GO:0006915">
    <property type="term" value="P:apoptotic process"/>
    <property type="evidence" value="ECO:0007669"/>
    <property type="project" value="UniProtKB-KW"/>
</dbReference>
<keyword evidence="2" id="KW-0053">Apoptosis</keyword>
<name>A0AA39N0J4_ARMTA</name>
<keyword evidence="5" id="KW-0732">Signal</keyword>
<reference evidence="7" key="1">
    <citation type="submission" date="2023-06" db="EMBL/GenBank/DDBJ databases">
        <authorList>
            <consortium name="Lawrence Berkeley National Laboratory"/>
            <person name="Ahrendt S."/>
            <person name="Sahu N."/>
            <person name="Indic B."/>
            <person name="Wong-Bajracharya J."/>
            <person name="Merenyi Z."/>
            <person name="Ke H.-M."/>
            <person name="Monk M."/>
            <person name="Kocsube S."/>
            <person name="Drula E."/>
            <person name="Lipzen A."/>
            <person name="Balint B."/>
            <person name="Henrissat B."/>
            <person name="Andreopoulos B."/>
            <person name="Martin F.M."/>
            <person name="Harder C.B."/>
            <person name="Rigling D."/>
            <person name="Ford K.L."/>
            <person name="Foster G.D."/>
            <person name="Pangilinan J."/>
            <person name="Papanicolaou A."/>
            <person name="Barry K."/>
            <person name="LaButti K."/>
            <person name="Viragh M."/>
            <person name="Koriabine M."/>
            <person name="Yan M."/>
            <person name="Riley R."/>
            <person name="Champramary S."/>
            <person name="Plett K.L."/>
            <person name="Tsai I.J."/>
            <person name="Slot J."/>
            <person name="Sipos G."/>
            <person name="Plett J."/>
            <person name="Nagy L.G."/>
            <person name="Grigoriev I.V."/>
        </authorList>
    </citation>
    <scope>NUCLEOTIDE SEQUENCE</scope>
    <source>
        <strain evidence="7">CCBAS 213</strain>
    </source>
</reference>
<comment type="similarity">
    <text evidence="1">Belongs to the peptidase C14B family.</text>
</comment>
<dbReference type="InterPro" id="IPR011600">
    <property type="entry name" value="Pept_C14_caspase"/>
</dbReference>
<feature type="domain" description="Peptidase C14 caspase" evidence="6">
    <location>
        <begin position="57"/>
        <end position="150"/>
    </location>
</feature>
<feature type="region of interest" description="Disordered" evidence="4">
    <location>
        <begin position="27"/>
        <end position="48"/>
    </location>
</feature>
<dbReference type="GO" id="GO:0005737">
    <property type="term" value="C:cytoplasm"/>
    <property type="evidence" value="ECO:0007669"/>
    <property type="project" value="TreeGrafter"/>
</dbReference>
<dbReference type="EMBL" id="JAUEPS010000029">
    <property type="protein sequence ID" value="KAK0452944.1"/>
    <property type="molecule type" value="Genomic_DNA"/>
</dbReference>
<evidence type="ECO:0000256" key="3">
    <source>
        <dbReference type="ARBA" id="ARBA00022807"/>
    </source>
</evidence>
<sequence length="664" mass="73712">MFLSWLNITVTTVSDLIWYLVASPPPPTPAQDPAQENPPPPSPPQCIPIERRTPPLFALVIGIDKYHPDHGIKSLNGAVADADAVKEFLQKSLVVPEQQITILRNEQATRVNIETAIKDLGNNPTIKMGDPILIFYAGHGAEVNAPSGWHSTKRKIRMLLPYDFIPSGVSKMRTDSNDLSFAFRGIELPETYSIPLDLFYGIEPDAQASVAGEGFRKTGLSSHMLLSACKADQMARETAGSGIFTSALLNLLEKSGVDRLTYKDIIAKLPDLPSQNPQCKGEHQSRCLFNSKVASPQRELHLIRGSPALGQYILEAGQVHGITNKAEFIVFADRTMASALGTVVASVTTAFTTTCDFRPRGSETPFSLSVQGFALQTRVGEGQDVRLFIEKDEKFLGVFKRIGEEMQSDEAQKRGFCLVESREDQPDLLVAADGDLVHFEIMDKLCRQHGLTHMPFKVNIDPDIIHRILRSSADFYWHLHHSSQDSQLAGKVILECMKLKETGTFTQDLEPVLIPESNGDNLNIGASYYQPGSAKESASLNPKESLTIGYGDNGTFPHKFTVRNGQDVDVGFLKLFFSTEYTDLSDIAQTSPFEAARENGPVLEKKRYLLDTMCVALVSEKGRGYLAMLELVWGGGNMYNFRSYYHHDPYEKKIPFLVSYRVYL</sequence>
<dbReference type="PANTHER" id="PTHR48104:SF30">
    <property type="entry name" value="METACASPASE-1"/>
    <property type="match status" value="1"/>
</dbReference>